<protein>
    <submittedName>
        <fullName evidence="4">Peptidase U32 family protein</fullName>
    </submittedName>
</protein>
<dbReference type="KEGG" id="psyt:DSAG12_03835"/>
<evidence type="ECO:0000313" key="4">
    <source>
        <dbReference type="EMBL" id="QEE17997.1"/>
    </source>
</evidence>
<dbReference type="PANTHER" id="PTHR30217">
    <property type="entry name" value="PEPTIDASE U32 FAMILY"/>
    <property type="match status" value="1"/>
</dbReference>
<reference evidence="4 5" key="2">
    <citation type="journal article" date="2024" name="Int. J. Syst. Evol. Microbiol.">
        <title>Promethearchaeum syntrophicum gen. nov., sp. nov., an anaerobic, obligately syntrophic archaeon, the first isolate of the lineage 'Asgard' archaea, and proposal of the new archaeal phylum Promethearchaeota phyl. nov. and kingdom Promethearchaeati regn. nov.</title>
        <authorList>
            <person name="Imachi H."/>
            <person name="Nobu M.K."/>
            <person name="Kato S."/>
            <person name="Takaki Y."/>
            <person name="Miyazaki M."/>
            <person name="Miyata M."/>
            <person name="Ogawara M."/>
            <person name="Saito Y."/>
            <person name="Sakai S."/>
            <person name="Tahara Y.O."/>
            <person name="Takano Y."/>
            <person name="Tasumi E."/>
            <person name="Uematsu K."/>
            <person name="Yoshimura T."/>
            <person name="Itoh T."/>
            <person name="Ohkuma M."/>
            <person name="Takai K."/>
        </authorList>
    </citation>
    <scope>NUCLEOTIDE SEQUENCE [LARGE SCALE GENOMIC DNA]</scope>
    <source>
        <strain evidence="4 5">MK-D1</strain>
    </source>
</reference>
<evidence type="ECO:0000256" key="2">
    <source>
        <dbReference type="ARBA" id="ARBA00022801"/>
    </source>
</evidence>
<dbReference type="AlphaFoldDB" id="A0A5B9DH52"/>
<comment type="similarity">
    <text evidence="3">Belongs to the peptidase U32 family.</text>
</comment>
<keyword evidence="1" id="KW-0645">Protease</keyword>
<dbReference type="GeneID" id="41331803"/>
<dbReference type="PANTHER" id="PTHR30217:SF6">
    <property type="entry name" value="TRNA HYDROXYLATION PROTEIN P"/>
    <property type="match status" value="1"/>
</dbReference>
<evidence type="ECO:0000256" key="3">
    <source>
        <dbReference type="ARBA" id="ARBA00038374"/>
    </source>
</evidence>
<dbReference type="GO" id="GO:0008233">
    <property type="term" value="F:peptidase activity"/>
    <property type="evidence" value="ECO:0007669"/>
    <property type="project" value="UniProtKB-KW"/>
</dbReference>
<keyword evidence="2" id="KW-0378">Hydrolase</keyword>
<dbReference type="EMBL" id="CP042905">
    <property type="protein sequence ID" value="QEE17997.1"/>
    <property type="molecule type" value="Genomic_DNA"/>
</dbReference>
<gene>
    <name evidence="4" type="ORF">DSAG12_03835</name>
</gene>
<keyword evidence="5" id="KW-1185">Reference proteome</keyword>
<sequence>MDLNQKPELLAPLNNWKTFESHPNILDNADAFYFGLQTNFSMRARANNFASADLDKLVKKIHDAGKKCYLTTNILIYNTELVELHQTIQLAKDSGVDAIICHDMAAIMIAKQIGIPFHISTQANISNKISAKFYDSLGAERLILARELDLEDIKEIMSEITIPVETFVHGAMCTAVSGRCYLSAELMGNNPEFSANRGKCVQPCRRYYTLVGEEGEKIDFEPFSGMFFNAKDLCMIGHIPELIEAGISSFKIEGRMRDPIYVAKVVVCYREAIESYYEGTYSQKKVDNWLKELAKVFNRGFHTGFYFSKPKLDDIERTIRGNVSKWHRKWVGKVVNYYRKAQAIEIELFNGQLQEGQELIIENKATYYYNFKITSLKIEDKKVAKTPDIEGKDHIFVGIKVEKQVPINSDVYLNILID</sequence>
<reference evidence="4 5" key="1">
    <citation type="journal article" date="2020" name="Nature">
        <title>Isolation of an archaeon at the prokaryote-eukaryote interface.</title>
        <authorList>
            <person name="Imachi H."/>
            <person name="Nobu M.K."/>
            <person name="Nakahara N."/>
            <person name="Morono Y."/>
            <person name="Ogawara M."/>
            <person name="Takaki Y."/>
            <person name="Takano Y."/>
            <person name="Uematsu K."/>
            <person name="Ikuta T."/>
            <person name="Ito M."/>
            <person name="Matsui Y."/>
            <person name="Miyazaki M."/>
            <person name="Murata K."/>
            <person name="Saito Y."/>
            <person name="Sakai S."/>
            <person name="Song C."/>
            <person name="Tasumi E."/>
            <person name="Yamanaka Y."/>
            <person name="Yamaguchi T."/>
            <person name="Kamagata Y."/>
            <person name="Tamaki H."/>
            <person name="Takai K."/>
        </authorList>
    </citation>
    <scope>NUCLEOTIDE SEQUENCE [LARGE SCALE GENOMIC DNA]</scope>
    <source>
        <strain evidence="4 5">MK-D1</strain>
    </source>
</reference>
<accession>A0A5B9DH52</accession>
<proteinExistence type="inferred from homology"/>
<dbReference type="RefSeq" id="WP_162306848.1">
    <property type="nucleotide sequence ID" value="NZ_CP042905.2"/>
</dbReference>
<evidence type="ECO:0000313" key="5">
    <source>
        <dbReference type="Proteomes" id="UP000321408"/>
    </source>
</evidence>
<dbReference type="Proteomes" id="UP000321408">
    <property type="component" value="Chromosome"/>
</dbReference>
<dbReference type="OrthoDB" id="51464at2157"/>
<dbReference type="InterPro" id="IPR051454">
    <property type="entry name" value="RNA/ubiquinone_mod_enzymes"/>
</dbReference>
<dbReference type="Pfam" id="PF01136">
    <property type="entry name" value="Peptidase_U32"/>
    <property type="match status" value="1"/>
</dbReference>
<dbReference type="PROSITE" id="PS01276">
    <property type="entry name" value="PEPTIDASE_U32"/>
    <property type="match status" value="1"/>
</dbReference>
<dbReference type="GO" id="GO:0006508">
    <property type="term" value="P:proteolysis"/>
    <property type="evidence" value="ECO:0007669"/>
    <property type="project" value="UniProtKB-KW"/>
</dbReference>
<dbReference type="InterPro" id="IPR001539">
    <property type="entry name" value="Peptidase_U32"/>
</dbReference>
<evidence type="ECO:0000256" key="1">
    <source>
        <dbReference type="ARBA" id="ARBA00022670"/>
    </source>
</evidence>
<organism evidence="4 5">
    <name type="scientific">Promethearchaeum syntrophicum</name>
    <dbReference type="NCBI Taxonomy" id="2594042"/>
    <lineage>
        <taxon>Archaea</taxon>
        <taxon>Promethearchaeati</taxon>
        <taxon>Promethearchaeota</taxon>
        <taxon>Promethearchaeia</taxon>
        <taxon>Promethearchaeales</taxon>
        <taxon>Promethearchaeaceae</taxon>
        <taxon>Promethearchaeum</taxon>
    </lineage>
</organism>
<name>A0A5B9DH52_9ARCH</name>